<evidence type="ECO:0000313" key="5">
    <source>
        <dbReference type="Proteomes" id="UP001478817"/>
    </source>
</evidence>
<protein>
    <submittedName>
        <fullName evidence="4">Transporter substrate-binding domain-containing protein</fullName>
    </submittedName>
</protein>
<dbReference type="SMART" id="SM00062">
    <property type="entry name" value="PBPb"/>
    <property type="match status" value="1"/>
</dbReference>
<evidence type="ECO:0000259" key="3">
    <source>
        <dbReference type="SMART" id="SM00062"/>
    </source>
</evidence>
<dbReference type="PANTHER" id="PTHR35936">
    <property type="entry name" value="MEMBRANE-BOUND LYTIC MUREIN TRANSGLYCOSYLASE F"/>
    <property type="match status" value="1"/>
</dbReference>
<dbReference type="InterPro" id="IPR006311">
    <property type="entry name" value="TAT_signal"/>
</dbReference>
<dbReference type="EMBL" id="JBBNGS010000001">
    <property type="protein sequence ID" value="MEQ2636824.1"/>
    <property type="molecule type" value="Genomic_DNA"/>
</dbReference>
<accession>A0ABV1ID42</accession>
<feature type="domain" description="Solute-binding protein family 3/N-terminal" evidence="3">
    <location>
        <begin position="56"/>
        <end position="282"/>
    </location>
</feature>
<dbReference type="PROSITE" id="PS51318">
    <property type="entry name" value="TAT"/>
    <property type="match status" value="1"/>
</dbReference>
<proteinExistence type="predicted"/>
<dbReference type="Pfam" id="PF00497">
    <property type="entry name" value="SBP_bac_3"/>
    <property type="match status" value="1"/>
</dbReference>
<feature type="signal peptide" evidence="2">
    <location>
        <begin position="1"/>
        <end position="24"/>
    </location>
</feature>
<sequence length="291" mass="30713">MKLNMNRREFLAAFGTIAASAVLAGCGGKASTSSDAASGADASASSDDKSASATKKLIVGFDSAYPPYGYVGDDGSYTGFDLELAQEVGKRCDWDVQLEPIDWDAKDTLMNSGAINCIWNGFTIEGREDDYTFSEPYMLNAQVVVVKKGSGISDLAGLAGKAVITQTDSAAYDVLAGEDAAQADVAATFASLETIGDYNTAFMQLETGAVDAVACDLSIAAYQLAAKPDAYEQLSEQLSSEHYAVGFKKGDEASATQVTDTLKAMDKDGFVKDLCDKYADQGMDYANWCLA</sequence>
<keyword evidence="1 2" id="KW-0732">Signal</keyword>
<dbReference type="Gene3D" id="3.40.190.10">
    <property type="entry name" value="Periplasmic binding protein-like II"/>
    <property type="match status" value="2"/>
</dbReference>
<comment type="caution">
    <text evidence="4">The sequence shown here is derived from an EMBL/GenBank/DDBJ whole genome shotgun (WGS) entry which is preliminary data.</text>
</comment>
<evidence type="ECO:0000313" key="4">
    <source>
        <dbReference type="EMBL" id="MEQ2636824.1"/>
    </source>
</evidence>
<dbReference type="PROSITE" id="PS51257">
    <property type="entry name" value="PROKAR_LIPOPROTEIN"/>
    <property type="match status" value="1"/>
</dbReference>
<feature type="chain" id="PRO_5046396160" evidence="2">
    <location>
        <begin position="25"/>
        <end position="291"/>
    </location>
</feature>
<organism evidence="4 5">
    <name type="scientific">Paratractidigestivibacter faecalis</name>
    <dbReference type="NCBI Taxonomy" id="2292441"/>
    <lineage>
        <taxon>Bacteria</taxon>
        <taxon>Bacillati</taxon>
        <taxon>Actinomycetota</taxon>
        <taxon>Coriobacteriia</taxon>
        <taxon>Coriobacteriales</taxon>
        <taxon>Atopobiaceae</taxon>
        <taxon>Paratractidigestivibacter</taxon>
    </lineage>
</organism>
<dbReference type="InterPro" id="IPR001638">
    <property type="entry name" value="Solute-binding_3/MltF_N"/>
</dbReference>
<dbReference type="RefSeq" id="WP_349181182.1">
    <property type="nucleotide sequence ID" value="NZ_JBBNGS010000001.1"/>
</dbReference>
<gene>
    <name evidence="4" type="ORF">AAAT05_00445</name>
</gene>
<reference evidence="4 5" key="1">
    <citation type="submission" date="2024-04" db="EMBL/GenBank/DDBJ databases">
        <title>Human intestinal bacterial collection.</title>
        <authorList>
            <person name="Pauvert C."/>
            <person name="Hitch T.C.A."/>
            <person name="Clavel T."/>
        </authorList>
    </citation>
    <scope>NUCLEOTIDE SEQUENCE [LARGE SCALE GENOMIC DNA]</scope>
    <source>
        <strain evidence="4 5">CLA-AA-H197</strain>
    </source>
</reference>
<dbReference type="PANTHER" id="PTHR35936:SF34">
    <property type="entry name" value="ABC TRANSPORTER EXTRACELLULAR-BINDING PROTEIN YCKB-RELATED"/>
    <property type="match status" value="1"/>
</dbReference>
<evidence type="ECO:0000256" key="2">
    <source>
        <dbReference type="SAM" id="SignalP"/>
    </source>
</evidence>
<name>A0ABV1ID42_9ACTN</name>
<evidence type="ECO:0000256" key="1">
    <source>
        <dbReference type="ARBA" id="ARBA00022729"/>
    </source>
</evidence>
<keyword evidence="5" id="KW-1185">Reference proteome</keyword>
<dbReference type="Proteomes" id="UP001478817">
    <property type="component" value="Unassembled WGS sequence"/>
</dbReference>
<dbReference type="SUPFAM" id="SSF53850">
    <property type="entry name" value="Periplasmic binding protein-like II"/>
    <property type="match status" value="1"/>
</dbReference>